<organism evidence="3 4">
    <name type="scientific">Microdochium bolleyi</name>
    <dbReference type="NCBI Taxonomy" id="196109"/>
    <lineage>
        <taxon>Eukaryota</taxon>
        <taxon>Fungi</taxon>
        <taxon>Dikarya</taxon>
        <taxon>Ascomycota</taxon>
        <taxon>Pezizomycotina</taxon>
        <taxon>Sordariomycetes</taxon>
        <taxon>Xylariomycetidae</taxon>
        <taxon>Xylariales</taxon>
        <taxon>Microdochiaceae</taxon>
        <taxon>Microdochium</taxon>
    </lineage>
</organism>
<keyword evidence="4" id="KW-1185">Reference proteome</keyword>
<keyword evidence="1 3" id="KW-0378">Hydrolase</keyword>
<gene>
    <name evidence="3" type="ORF">Micbo1qcDRAFT_235742</name>
</gene>
<evidence type="ECO:0000256" key="1">
    <source>
        <dbReference type="ARBA" id="ARBA00022801"/>
    </source>
</evidence>
<evidence type="ECO:0000313" key="4">
    <source>
        <dbReference type="Proteomes" id="UP000070501"/>
    </source>
</evidence>
<dbReference type="Proteomes" id="UP000070501">
    <property type="component" value="Unassembled WGS sequence"/>
</dbReference>
<protein>
    <submittedName>
        <fullName evidence="3">Alpha/Beta hydrolase protein</fullName>
    </submittedName>
</protein>
<dbReference type="InterPro" id="IPR050300">
    <property type="entry name" value="GDXG_lipolytic_enzyme"/>
</dbReference>
<dbReference type="SUPFAM" id="SSF53474">
    <property type="entry name" value="alpha/beta-Hydrolases"/>
    <property type="match status" value="1"/>
</dbReference>
<dbReference type="PANTHER" id="PTHR48081:SF8">
    <property type="entry name" value="ALPHA_BETA HYDROLASE FOLD-3 DOMAIN-CONTAINING PROTEIN-RELATED"/>
    <property type="match status" value="1"/>
</dbReference>
<dbReference type="AlphaFoldDB" id="A0A136ITW2"/>
<dbReference type="InterPro" id="IPR029058">
    <property type="entry name" value="AB_hydrolase_fold"/>
</dbReference>
<dbReference type="PANTHER" id="PTHR48081">
    <property type="entry name" value="AB HYDROLASE SUPERFAMILY PROTEIN C4A8.06C"/>
    <property type="match status" value="1"/>
</dbReference>
<dbReference type="STRING" id="196109.A0A136ITW2"/>
<dbReference type="Pfam" id="PF07859">
    <property type="entry name" value="Abhydrolase_3"/>
    <property type="match status" value="1"/>
</dbReference>
<reference evidence="4" key="1">
    <citation type="submission" date="2016-02" db="EMBL/GenBank/DDBJ databases">
        <title>Draft genome sequence of Microdochium bolleyi, a fungal endophyte of beachgrass.</title>
        <authorList>
            <consortium name="DOE Joint Genome Institute"/>
            <person name="David A.S."/>
            <person name="May G."/>
            <person name="Haridas S."/>
            <person name="Lim J."/>
            <person name="Wang M."/>
            <person name="Labutti K."/>
            <person name="Lipzen A."/>
            <person name="Barry K."/>
            <person name="Grigoriev I.V."/>
        </authorList>
    </citation>
    <scope>NUCLEOTIDE SEQUENCE [LARGE SCALE GENOMIC DNA]</scope>
    <source>
        <strain evidence="4">J235TASD1</strain>
    </source>
</reference>
<name>A0A136ITW2_9PEZI</name>
<dbReference type="GO" id="GO:0016787">
    <property type="term" value="F:hydrolase activity"/>
    <property type="evidence" value="ECO:0007669"/>
    <property type="project" value="UniProtKB-KW"/>
</dbReference>
<dbReference type="EMBL" id="KQ964258">
    <property type="protein sequence ID" value="KXJ88357.1"/>
    <property type="molecule type" value="Genomic_DNA"/>
</dbReference>
<proteinExistence type="predicted"/>
<sequence length="364" mass="39181">MSDFSSYGGPSAEWTALAAQLPPPPAAPRSVAELKSEINADREQRAREAMQALSSSVAMADYSIPTRDGKSIEGRAYRARNNGHDGGRPLPVYVHLHGGGFAFGTLASEDAICARMAIATGVIVLNVNYRHTPEATYPTAWQDAHDALVWLHRNINELGGDPAQVVMGGISAGAQITASLVLQKHLEAGKDPVSSAPSFPQVVGQVLMIPCLVNVDAYGPQLARLRDPKLSSYVENEHAPILPVARIRAFMDLLQISKPVDPADLALNPGNASVDQVCGLPPTVLGICGLDPLRDEGLLFGELLTKAGVPNETYLFRGVPHGYRRFGDKLPSASAHWDKVMHEGIQWVLKCPQARKDFAIHDLK</sequence>
<evidence type="ECO:0000259" key="2">
    <source>
        <dbReference type="Pfam" id="PF07859"/>
    </source>
</evidence>
<feature type="domain" description="Alpha/beta hydrolase fold-3" evidence="2">
    <location>
        <begin position="94"/>
        <end position="323"/>
    </location>
</feature>
<dbReference type="InParanoid" id="A0A136ITW2"/>
<dbReference type="Gene3D" id="3.40.50.1820">
    <property type="entry name" value="alpha/beta hydrolase"/>
    <property type="match status" value="1"/>
</dbReference>
<dbReference type="InterPro" id="IPR013094">
    <property type="entry name" value="AB_hydrolase_3"/>
</dbReference>
<dbReference type="OrthoDB" id="408631at2759"/>
<evidence type="ECO:0000313" key="3">
    <source>
        <dbReference type="EMBL" id="KXJ88357.1"/>
    </source>
</evidence>
<accession>A0A136ITW2</accession>